<comment type="subcellular location">
    <subcellularLocation>
        <location evidence="9">Cytoplasm</location>
    </subcellularLocation>
</comment>
<dbReference type="HAMAP" id="MF_00110">
    <property type="entry name" value="DHQ_synthase"/>
    <property type="match status" value="1"/>
</dbReference>
<feature type="binding site" evidence="9">
    <location>
        <position position="259"/>
    </location>
    <ligand>
        <name>Zn(2+)</name>
        <dbReference type="ChEBI" id="CHEBI:29105"/>
    </ligand>
</feature>
<sequence>MNGKNTSENTTDRLTVHLNGEPVYDIVMTQDFNGLQEEVRKHVSASGKLCIVTDSTVSELYLREVAEILSSCCSSVISYVFPAGEAHKNLSTVQKLYERLILERFDRSDMLVALGGGVVGDLCGFAAATYLRGISFIQIPTTLLSQVDSSIGGKTGVDFDSYKNMVGAFHMPKLVYTNIRTLLTLPDNEFAAGLGEVIKHGLIRNREYYDWLLSHAGEIETRDLTVLRQTVAGSNLIKRKVVETDPTEKGDRMLLNFGHTLGHAIEKLKNFELLHGECVALGALAAMRLSESRGMITEAETERFKEALMRFHIAVRVSGLTAGDIIEATKNDKKMESGVINFILLKSVGCAYVDRTVTDGEMEEALKFILTQEEFNE</sequence>
<evidence type="ECO:0000256" key="9">
    <source>
        <dbReference type="HAMAP-Rule" id="MF_00110"/>
    </source>
</evidence>
<dbReference type="GO" id="GO:0005737">
    <property type="term" value="C:cytoplasm"/>
    <property type="evidence" value="ECO:0007669"/>
    <property type="project" value="UniProtKB-SubCell"/>
</dbReference>
<keyword evidence="7 9" id="KW-0456">Lyase</keyword>
<keyword evidence="8 9" id="KW-0170">Cobalt</keyword>
<feature type="binding site" evidence="9">
    <location>
        <begin position="181"/>
        <end position="184"/>
    </location>
    <ligand>
        <name>NAD(+)</name>
        <dbReference type="ChEBI" id="CHEBI:57540"/>
    </ligand>
</feature>
<dbReference type="RefSeq" id="WP_021641288.1">
    <property type="nucleotide sequence ID" value="NZ_CACRUA010000016.1"/>
</dbReference>
<proteinExistence type="inferred from homology"/>
<evidence type="ECO:0000259" key="12">
    <source>
        <dbReference type="Pfam" id="PF24621"/>
    </source>
</evidence>
<evidence type="ECO:0000313" key="13">
    <source>
        <dbReference type="EMBL" id="VYU05829.1"/>
    </source>
</evidence>
<keyword evidence="6 9" id="KW-0520">NAD</keyword>
<evidence type="ECO:0000256" key="8">
    <source>
        <dbReference type="ARBA" id="ARBA00023285"/>
    </source>
</evidence>
<dbReference type="GO" id="GO:0009073">
    <property type="term" value="P:aromatic amino acid family biosynthetic process"/>
    <property type="evidence" value="ECO:0007669"/>
    <property type="project" value="UniProtKB-KW"/>
</dbReference>
<comment type="caution">
    <text evidence="9">Lacks conserved residue(s) required for the propagation of feature annotation.</text>
</comment>
<dbReference type="PANTHER" id="PTHR43622">
    <property type="entry name" value="3-DEHYDROQUINATE SYNTHASE"/>
    <property type="match status" value="1"/>
</dbReference>
<evidence type="ECO:0000256" key="5">
    <source>
        <dbReference type="ARBA" id="ARBA00022833"/>
    </source>
</evidence>
<dbReference type="InterPro" id="IPR050071">
    <property type="entry name" value="Dehydroquinate_synthase"/>
</dbReference>
<dbReference type="GO" id="GO:0008652">
    <property type="term" value="P:amino acid biosynthetic process"/>
    <property type="evidence" value="ECO:0007669"/>
    <property type="project" value="UniProtKB-KW"/>
</dbReference>
<evidence type="ECO:0000259" key="11">
    <source>
        <dbReference type="Pfam" id="PF01761"/>
    </source>
</evidence>
<keyword evidence="4 9" id="KW-0547">Nucleotide-binding</keyword>
<dbReference type="Pfam" id="PF01761">
    <property type="entry name" value="DHQ_synthase"/>
    <property type="match status" value="1"/>
</dbReference>
<dbReference type="PIRSF" id="PIRSF001455">
    <property type="entry name" value="DHQ_synth"/>
    <property type="match status" value="1"/>
</dbReference>
<dbReference type="Gene3D" id="3.40.50.1970">
    <property type="match status" value="1"/>
</dbReference>
<dbReference type="GO" id="GO:0000166">
    <property type="term" value="F:nucleotide binding"/>
    <property type="evidence" value="ECO:0007669"/>
    <property type="project" value="UniProtKB-KW"/>
</dbReference>
<protein>
    <recommendedName>
        <fullName evidence="9 10">3-dehydroquinate synthase</fullName>
        <shortName evidence="9">DHQS</shortName>
        <ecNumber evidence="9 10">4.2.3.4</ecNumber>
    </recommendedName>
</protein>
<feature type="binding site" evidence="9">
    <location>
        <begin position="117"/>
        <end position="121"/>
    </location>
    <ligand>
        <name>NAD(+)</name>
        <dbReference type="ChEBI" id="CHEBI:57540"/>
    </ligand>
</feature>
<keyword evidence="5 9" id="KW-0862">Zinc</keyword>
<dbReference type="InterPro" id="IPR030960">
    <property type="entry name" value="DHQS/DOIS_N"/>
</dbReference>
<dbReference type="AlphaFoldDB" id="A0A6N3BT84"/>
<evidence type="ECO:0000256" key="2">
    <source>
        <dbReference type="ARBA" id="ARBA00001947"/>
    </source>
</evidence>
<evidence type="ECO:0000256" key="7">
    <source>
        <dbReference type="ARBA" id="ARBA00023239"/>
    </source>
</evidence>
<feature type="domain" description="3-dehydroquinate synthase N-terminal" evidence="11">
    <location>
        <begin position="79"/>
        <end position="191"/>
    </location>
</feature>
<evidence type="ECO:0000256" key="10">
    <source>
        <dbReference type="NCBIfam" id="TIGR01357"/>
    </source>
</evidence>
<dbReference type="InterPro" id="IPR030963">
    <property type="entry name" value="DHQ_synth_fam"/>
</dbReference>
<dbReference type="Pfam" id="PF24621">
    <property type="entry name" value="DHQS_C"/>
    <property type="match status" value="1"/>
</dbReference>
<dbReference type="SUPFAM" id="SSF56796">
    <property type="entry name" value="Dehydroquinate synthase-like"/>
    <property type="match status" value="1"/>
</dbReference>
<comment type="cofactor">
    <cofactor evidence="2">
        <name>Zn(2+)</name>
        <dbReference type="ChEBI" id="CHEBI:29105"/>
    </cofactor>
</comment>
<feature type="binding site" evidence="9">
    <location>
        <position position="275"/>
    </location>
    <ligand>
        <name>Zn(2+)</name>
        <dbReference type="ChEBI" id="CHEBI:29105"/>
    </ligand>
</feature>
<dbReference type="GO" id="GO:0009423">
    <property type="term" value="P:chorismate biosynthetic process"/>
    <property type="evidence" value="ECO:0007669"/>
    <property type="project" value="UniProtKB-UniRule"/>
</dbReference>
<dbReference type="UniPathway" id="UPA00053">
    <property type="reaction ID" value="UER00085"/>
</dbReference>
<organism evidence="13">
    <name type="scientific">Clostridium symbiosum</name>
    <name type="common">Bacteroides symbiosus</name>
    <dbReference type="NCBI Taxonomy" id="1512"/>
    <lineage>
        <taxon>Bacteria</taxon>
        <taxon>Bacillati</taxon>
        <taxon>Bacillota</taxon>
        <taxon>Clostridia</taxon>
        <taxon>Lachnospirales</taxon>
        <taxon>Lachnospiraceae</taxon>
        <taxon>Otoolea</taxon>
    </lineage>
</organism>
<reference evidence="13" key="1">
    <citation type="submission" date="2019-11" db="EMBL/GenBank/DDBJ databases">
        <authorList>
            <person name="Feng L."/>
        </authorList>
    </citation>
    <scope>NUCLEOTIDE SEQUENCE</scope>
    <source>
        <strain evidence="13">CsymbiosumLFYP84</strain>
    </source>
</reference>
<evidence type="ECO:0000256" key="3">
    <source>
        <dbReference type="ARBA" id="ARBA00022723"/>
    </source>
</evidence>
<name>A0A6N3BT84_CLOSY</name>
<feature type="binding site" evidence="9">
    <location>
        <position position="196"/>
    </location>
    <ligand>
        <name>Zn(2+)</name>
        <dbReference type="ChEBI" id="CHEBI:29105"/>
    </ligand>
</feature>
<comment type="cofactor">
    <cofactor evidence="1 9">
        <name>NAD(+)</name>
        <dbReference type="ChEBI" id="CHEBI:57540"/>
    </cofactor>
</comment>
<dbReference type="GO" id="GO:0046872">
    <property type="term" value="F:metal ion binding"/>
    <property type="evidence" value="ECO:0007669"/>
    <property type="project" value="UniProtKB-KW"/>
</dbReference>
<dbReference type="FunFam" id="3.40.50.1970:FF:000007">
    <property type="entry name" value="Pentafunctional AROM polypeptide"/>
    <property type="match status" value="1"/>
</dbReference>
<feature type="binding site" evidence="9">
    <location>
        <begin position="141"/>
        <end position="142"/>
    </location>
    <ligand>
        <name>NAD(+)</name>
        <dbReference type="ChEBI" id="CHEBI:57540"/>
    </ligand>
</feature>
<keyword evidence="3 9" id="KW-0479">Metal-binding</keyword>
<dbReference type="Gene3D" id="1.20.1090.10">
    <property type="entry name" value="Dehydroquinate synthase-like - alpha domain"/>
    <property type="match status" value="1"/>
</dbReference>
<dbReference type="InterPro" id="IPR056179">
    <property type="entry name" value="DHQS_C"/>
</dbReference>
<evidence type="ECO:0000256" key="4">
    <source>
        <dbReference type="ARBA" id="ARBA00022741"/>
    </source>
</evidence>
<evidence type="ECO:0000256" key="1">
    <source>
        <dbReference type="ARBA" id="ARBA00001911"/>
    </source>
</evidence>
<dbReference type="GO" id="GO:0003856">
    <property type="term" value="F:3-dehydroquinate synthase activity"/>
    <property type="evidence" value="ECO:0007669"/>
    <property type="project" value="UniProtKB-UniRule"/>
</dbReference>
<comment type="cofactor">
    <cofactor evidence="9">
        <name>Co(2+)</name>
        <dbReference type="ChEBI" id="CHEBI:48828"/>
    </cofactor>
    <cofactor evidence="9">
        <name>Zn(2+)</name>
        <dbReference type="ChEBI" id="CHEBI:29105"/>
    </cofactor>
    <text evidence="9">Binds 1 divalent metal cation per subunit. Can use either Co(2+) or Zn(2+).</text>
</comment>
<feature type="binding site" evidence="9">
    <location>
        <position position="154"/>
    </location>
    <ligand>
        <name>NAD(+)</name>
        <dbReference type="ChEBI" id="CHEBI:57540"/>
    </ligand>
</feature>
<gene>
    <name evidence="9 13" type="primary">aroB</name>
    <name evidence="13" type="ORF">CSLFYP84_01210</name>
</gene>
<dbReference type="EC" id="4.2.3.4" evidence="9 10"/>
<feature type="binding site" evidence="9">
    <location>
        <position position="163"/>
    </location>
    <ligand>
        <name>NAD(+)</name>
        <dbReference type="ChEBI" id="CHEBI:57540"/>
    </ligand>
</feature>
<dbReference type="EMBL" id="CACRUA010000016">
    <property type="protein sequence ID" value="VYU05829.1"/>
    <property type="molecule type" value="Genomic_DNA"/>
</dbReference>
<feature type="domain" description="3-dehydroquinate synthase C-terminal" evidence="12">
    <location>
        <begin position="193"/>
        <end position="335"/>
    </location>
</feature>
<dbReference type="NCBIfam" id="TIGR01357">
    <property type="entry name" value="aroB"/>
    <property type="match status" value="1"/>
</dbReference>
<dbReference type="CDD" id="cd08195">
    <property type="entry name" value="DHQS"/>
    <property type="match status" value="1"/>
</dbReference>
<comment type="pathway">
    <text evidence="9">Metabolic intermediate biosynthesis; chorismate biosynthesis; chorismate from D-erythrose 4-phosphate and phosphoenolpyruvate: step 2/7.</text>
</comment>
<keyword evidence="9" id="KW-0057">Aromatic amino acid biosynthesis</keyword>
<evidence type="ECO:0000256" key="6">
    <source>
        <dbReference type="ARBA" id="ARBA00023027"/>
    </source>
</evidence>
<comment type="catalytic activity">
    <reaction evidence="9">
        <text>7-phospho-2-dehydro-3-deoxy-D-arabino-heptonate = 3-dehydroquinate + phosphate</text>
        <dbReference type="Rhea" id="RHEA:21968"/>
        <dbReference type="ChEBI" id="CHEBI:32364"/>
        <dbReference type="ChEBI" id="CHEBI:43474"/>
        <dbReference type="ChEBI" id="CHEBI:58394"/>
        <dbReference type="EC" id="4.2.3.4"/>
    </reaction>
</comment>
<keyword evidence="9" id="KW-0963">Cytoplasm</keyword>
<comment type="similarity">
    <text evidence="9">Belongs to the sugar phosphate cyclases superfamily. Dehydroquinate synthase family.</text>
</comment>
<comment type="function">
    <text evidence="9">Catalyzes the conversion of 3-deoxy-D-arabino-heptulosonate 7-phosphate (DAHP) to dehydroquinate (DHQ).</text>
</comment>
<keyword evidence="9" id="KW-0028">Amino-acid biosynthesis</keyword>
<dbReference type="PANTHER" id="PTHR43622:SF1">
    <property type="entry name" value="3-DEHYDROQUINATE SYNTHASE"/>
    <property type="match status" value="1"/>
</dbReference>
<accession>A0A6N3BT84</accession>
<dbReference type="InterPro" id="IPR016037">
    <property type="entry name" value="DHQ_synth_AroB"/>
</dbReference>